<evidence type="ECO:0000313" key="3">
    <source>
        <dbReference type="EMBL" id="MBE8717670.1"/>
    </source>
</evidence>
<organism evidence="3 4">
    <name type="scientific">Cellvibrio polysaccharolyticus</name>
    <dbReference type="NCBI Taxonomy" id="2082724"/>
    <lineage>
        <taxon>Bacteria</taxon>
        <taxon>Pseudomonadati</taxon>
        <taxon>Pseudomonadota</taxon>
        <taxon>Gammaproteobacteria</taxon>
        <taxon>Cellvibrionales</taxon>
        <taxon>Cellvibrionaceae</taxon>
        <taxon>Cellvibrio</taxon>
    </lineage>
</organism>
<proteinExistence type="predicted"/>
<keyword evidence="4" id="KW-1185">Reference proteome</keyword>
<accession>A0A928V2Q2</accession>
<evidence type="ECO:0000256" key="1">
    <source>
        <dbReference type="SAM" id="MobiDB-lite"/>
    </source>
</evidence>
<dbReference type="InterPro" id="IPR025498">
    <property type="entry name" value="DUF4389"/>
</dbReference>
<reference evidence="3" key="1">
    <citation type="submission" date="2018-07" db="EMBL/GenBank/DDBJ databases">
        <title>Genome assembly of strain Ka43.</title>
        <authorList>
            <person name="Kukolya J."/>
            <person name="Nagy I."/>
            <person name="Horvath B."/>
            <person name="Toth A."/>
        </authorList>
    </citation>
    <scope>NUCLEOTIDE SEQUENCE</scope>
    <source>
        <strain evidence="3">KB43</strain>
    </source>
</reference>
<dbReference type="Proteomes" id="UP000652567">
    <property type="component" value="Unassembled WGS sequence"/>
</dbReference>
<dbReference type="EMBL" id="PRDL01000001">
    <property type="protein sequence ID" value="MBE8717670.1"/>
    <property type="molecule type" value="Genomic_DNA"/>
</dbReference>
<feature type="transmembrane region" description="Helical" evidence="2">
    <location>
        <begin position="20"/>
        <end position="49"/>
    </location>
</feature>
<keyword evidence="2" id="KW-0812">Transmembrane</keyword>
<dbReference type="Pfam" id="PF14333">
    <property type="entry name" value="DUF4389"/>
    <property type="match status" value="1"/>
</dbReference>
<evidence type="ECO:0000313" key="4">
    <source>
        <dbReference type="Proteomes" id="UP000652567"/>
    </source>
</evidence>
<keyword evidence="2" id="KW-0472">Membrane</keyword>
<evidence type="ECO:0000256" key="2">
    <source>
        <dbReference type="SAM" id="Phobius"/>
    </source>
</evidence>
<protein>
    <submittedName>
        <fullName evidence="3">DUF4389 domain-containing protein</fullName>
    </submittedName>
</protein>
<feature type="region of interest" description="Disordered" evidence="1">
    <location>
        <begin position="116"/>
        <end position="141"/>
    </location>
</feature>
<gene>
    <name evidence="3" type="ORF">C4F51_10780</name>
</gene>
<sequence length="141" mass="15826">MNNEELKSNLLSSKHWLRLLFMVLFALLFQVATLVMWVLVVLQFLFSLITGRDNKNLRTFGASLSTYIHQTLKFLTYVSDEKPFPFADWPSENEVVTEADVTVVVATPVATPVVETPVDSNKPSATGGPEIDLGTLPDKRW</sequence>
<comment type="caution">
    <text evidence="3">The sequence shown here is derived from an EMBL/GenBank/DDBJ whole genome shotgun (WGS) entry which is preliminary data.</text>
</comment>
<name>A0A928V2Q2_9GAMM</name>
<keyword evidence="2" id="KW-1133">Transmembrane helix</keyword>
<dbReference type="AlphaFoldDB" id="A0A928V2Q2"/>
<dbReference type="RefSeq" id="WP_193909641.1">
    <property type="nucleotide sequence ID" value="NZ_PRDL01000001.1"/>
</dbReference>